<dbReference type="RefSeq" id="WP_149891245.1">
    <property type="nucleotide sequence ID" value="NZ_JBHUFA010000001.1"/>
</dbReference>
<gene>
    <name evidence="1" type="ORF">ACFSC7_05515</name>
</gene>
<protein>
    <recommendedName>
        <fullName evidence="3">PD-(D/E)XK nuclease superfamily protein</fullName>
    </recommendedName>
</protein>
<organism evidence="1 2">
    <name type="scientific">Roseibium aestuarii</name>
    <dbReference type="NCBI Taxonomy" id="2600299"/>
    <lineage>
        <taxon>Bacteria</taxon>
        <taxon>Pseudomonadati</taxon>
        <taxon>Pseudomonadota</taxon>
        <taxon>Alphaproteobacteria</taxon>
        <taxon>Hyphomicrobiales</taxon>
        <taxon>Stappiaceae</taxon>
        <taxon>Roseibium</taxon>
    </lineage>
</organism>
<evidence type="ECO:0000313" key="2">
    <source>
        <dbReference type="Proteomes" id="UP001597327"/>
    </source>
</evidence>
<comment type="caution">
    <text evidence="1">The sequence shown here is derived from an EMBL/GenBank/DDBJ whole genome shotgun (WGS) entry which is preliminary data.</text>
</comment>
<dbReference type="Proteomes" id="UP001597327">
    <property type="component" value="Unassembled WGS sequence"/>
</dbReference>
<proteinExistence type="predicted"/>
<evidence type="ECO:0000313" key="1">
    <source>
        <dbReference type="EMBL" id="MFD1694965.1"/>
    </source>
</evidence>
<sequence length="301" mass="32515">MNISNLEYTDSADKFQIPEELCEAVDTALDEVFSKTFANDELFGEALTQVRGPLDSLCKRHGILIEHAIAAAFANAGDGRFEVQTQVPVTVSKSVEALIEANGEASLDGIHIPPIDASGRRVIIDIVVFDRDSGDLHVISVKRGGGAQSGQAAREARKDLAAAGLLLKFLMLSQGLPVRNIRQIMVDWYGKSGVVARKSINRHSIDGHFGIPIRVYVEGMSERLSTGITSRMQPLLRAALYPSSPQTEPESKTAEEATVARLISVDDAPEFTRPTATLADCLAVLPARRQGRQMRAVIAAA</sequence>
<accession>A0ABW4JS77</accession>
<dbReference type="EMBL" id="JBHUFA010000001">
    <property type="protein sequence ID" value="MFD1694965.1"/>
    <property type="molecule type" value="Genomic_DNA"/>
</dbReference>
<reference evidence="2" key="1">
    <citation type="journal article" date="2019" name="Int. J. Syst. Evol. Microbiol.">
        <title>The Global Catalogue of Microorganisms (GCM) 10K type strain sequencing project: providing services to taxonomists for standard genome sequencing and annotation.</title>
        <authorList>
            <consortium name="The Broad Institute Genomics Platform"/>
            <consortium name="The Broad Institute Genome Sequencing Center for Infectious Disease"/>
            <person name="Wu L."/>
            <person name="Ma J."/>
        </authorList>
    </citation>
    <scope>NUCLEOTIDE SEQUENCE [LARGE SCALE GENOMIC DNA]</scope>
    <source>
        <strain evidence="2">JCM 3369</strain>
    </source>
</reference>
<keyword evidence="2" id="KW-1185">Reference proteome</keyword>
<evidence type="ECO:0008006" key="3">
    <source>
        <dbReference type="Google" id="ProtNLM"/>
    </source>
</evidence>
<name>A0ABW4JS77_9HYPH</name>